<keyword evidence="7" id="KW-0998">Cell outer membrane</keyword>
<feature type="transmembrane region" description="Helical" evidence="8">
    <location>
        <begin position="779"/>
        <end position="799"/>
    </location>
</feature>
<evidence type="ECO:0000256" key="2">
    <source>
        <dbReference type="ARBA" id="ARBA00004442"/>
    </source>
</evidence>
<keyword evidence="8" id="KW-0812">Transmembrane</keyword>
<protein>
    <recommendedName>
        <fullName evidence="10">Transmembrane protein</fullName>
    </recommendedName>
</protein>
<feature type="transmembrane region" description="Helical" evidence="8">
    <location>
        <begin position="753"/>
        <end position="772"/>
    </location>
</feature>
<keyword evidence="8" id="KW-1133">Transmembrane helix</keyword>
<name>A0A1X7US01_AMPQE</name>
<dbReference type="OrthoDB" id="5989148at2759"/>
<organism evidence="9">
    <name type="scientific">Amphimedon queenslandica</name>
    <name type="common">Sponge</name>
    <dbReference type="NCBI Taxonomy" id="400682"/>
    <lineage>
        <taxon>Eukaryota</taxon>
        <taxon>Metazoa</taxon>
        <taxon>Porifera</taxon>
        <taxon>Demospongiae</taxon>
        <taxon>Heteroscleromorpha</taxon>
        <taxon>Haplosclerida</taxon>
        <taxon>Niphatidae</taxon>
        <taxon>Amphimedon</taxon>
    </lineage>
</organism>
<evidence type="ECO:0000313" key="9">
    <source>
        <dbReference type="EnsemblMetazoa" id="Aqu2.1.30446_001"/>
    </source>
</evidence>
<evidence type="ECO:0000256" key="3">
    <source>
        <dbReference type="ARBA" id="ARBA00004613"/>
    </source>
</evidence>
<proteinExistence type="predicted"/>
<dbReference type="InterPro" id="IPR003368">
    <property type="entry name" value="POMP_repeat"/>
</dbReference>
<feature type="transmembrane region" description="Helical" evidence="8">
    <location>
        <begin position="699"/>
        <end position="716"/>
    </location>
</feature>
<evidence type="ECO:0000256" key="5">
    <source>
        <dbReference type="ARBA" id="ARBA00022729"/>
    </source>
</evidence>
<evidence type="ECO:0008006" key="10">
    <source>
        <dbReference type="Google" id="ProtNLM"/>
    </source>
</evidence>
<accession>A0A1X7US01</accession>
<dbReference type="EnsemblMetazoa" id="Aqu2.1.30446_001">
    <property type="protein sequence ID" value="Aqu2.1.30446_001"/>
    <property type="gene ID" value="Aqu2.1.30446"/>
</dbReference>
<evidence type="ECO:0000256" key="6">
    <source>
        <dbReference type="ARBA" id="ARBA00023136"/>
    </source>
</evidence>
<sequence>MISVNISVSNTNCGGGTGLLLYFSNYTTNEPVIANISDVTLQSNINADTKRPFSSSNYPIAINTLASCTTLLFSHGNYQASVFIKRSIWNGCYGSLYNVAIIARDAPIGKTRVAFRNVTFNENHFMNSKVSVIGCSVSSSRHKENESSIKVKEKWNFLSIRNGSFNFADKSIFKMYMYTVSDHFFFQVIVDSNVEAYVAIALLNIYCKRIYLSYRSSIIFAKVTEGGKNEQKNLLLELKSFTVGTYHRIPASKVRVDDIGKMVFVNIGNVTIYGSNIMECISGSVILACNSDIYLYGSILFVGNRAANGGAIRLEQSSHLFLLEPTNAKFIRNTAFFYGGAIYSYADRSLPLLNSLCAIQIVSNKTDVSDINIKLYFINNTAGLAGNSMYVSPLYECHQLKSNFNTSVLYHALSHFVSGNKISNEIASVAVSTQLCSMNEEDKVKTSYQFYPGQTLTIGLKTVDLNNASSYAQVLTTLTTKLTYKVFEYDLDISNQLNPKQRIQVVYSNSCTPLQFQILPLVNKNHSEREILLRFAVFGYFSVAFVKLEQLDCPLGFVHNNRTKSCICSSFLEVLGIAQCKIDDTKVLIPQASWLGLVKAKSQLSLQYSLHCPPGYCRTDTREVNVTHTDDICISNHAGIMCGQCQKGYSKTLFSSDCYDCNNGIKNFSLLAVVVSSVLYVVLLYCFKFTINEGTIGGLILWYDVISLIPSLELLMTHNNIFRYILNGISFTVYQLSTPHCIWDGSSTTDVMFFEYLCSFYLWFLVITIILISRCSTKISNLTVGSSVQVLVTLMFISFSKLLSISLNILTPARIHQLSPDGSTSSRLVWFTDGSVLYGKDPVHIVLMCTSIAVILFFVVPFIFVGLFGVKLFQFRFVAMYLRPFIEALHGPYKDKHRYWFGLMLIIRTLVHIISASLDSNNTTLLLIVFTVIIGLYVLGLSLIKPYKIKVLNGLEILFGIILLANLMVSLSASSLSVVEIVACASISCGGVLCCIILGYHIRIGLNRNRWIRKLLGQKCCTNCKKDEYYESLLPLIEENRHLEY</sequence>
<comment type="subcellular location">
    <subcellularLocation>
        <location evidence="1">Cell envelope</location>
    </subcellularLocation>
    <subcellularLocation>
        <location evidence="2">Cell outer membrane</location>
    </subcellularLocation>
    <subcellularLocation>
        <location evidence="3">Secreted</location>
    </subcellularLocation>
</comment>
<dbReference type="InParanoid" id="A0A1X7US01"/>
<keyword evidence="5" id="KW-0732">Signal</keyword>
<evidence type="ECO:0000256" key="7">
    <source>
        <dbReference type="ARBA" id="ARBA00023237"/>
    </source>
</evidence>
<feature type="transmembrane region" description="Helical" evidence="8">
    <location>
        <begin position="899"/>
        <end position="918"/>
    </location>
</feature>
<feature type="transmembrane region" description="Helical" evidence="8">
    <location>
        <begin position="924"/>
        <end position="944"/>
    </location>
</feature>
<feature type="transmembrane region" description="Helical" evidence="8">
    <location>
        <begin position="668"/>
        <end position="687"/>
    </location>
</feature>
<dbReference type="GO" id="GO:0005576">
    <property type="term" value="C:extracellular region"/>
    <property type="evidence" value="ECO:0007669"/>
    <property type="project" value="UniProtKB-SubCell"/>
</dbReference>
<feature type="transmembrane region" description="Helical" evidence="8">
    <location>
        <begin position="845"/>
        <end position="870"/>
    </location>
</feature>
<evidence type="ECO:0000256" key="8">
    <source>
        <dbReference type="SAM" id="Phobius"/>
    </source>
</evidence>
<evidence type="ECO:0000256" key="4">
    <source>
        <dbReference type="ARBA" id="ARBA00022525"/>
    </source>
</evidence>
<dbReference type="AlphaFoldDB" id="A0A1X7US01"/>
<dbReference type="NCBIfam" id="TIGR01376">
    <property type="entry name" value="POMP_repeat"/>
    <property type="match status" value="1"/>
</dbReference>
<reference evidence="9" key="1">
    <citation type="submission" date="2017-05" db="UniProtKB">
        <authorList>
            <consortium name="EnsemblMetazoa"/>
        </authorList>
    </citation>
    <scope>IDENTIFICATION</scope>
</reference>
<feature type="transmembrane region" description="Helical" evidence="8">
    <location>
        <begin position="977"/>
        <end position="1000"/>
    </location>
</feature>
<keyword evidence="6 8" id="KW-0472">Membrane</keyword>
<keyword evidence="4" id="KW-0964">Secreted</keyword>
<feature type="transmembrane region" description="Helical" evidence="8">
    <location>
        <begin position="951"/>
        <end position="971"/>
    </location>
</feature>
<evidence type="ECO:0000256" key="1">
    <source>
        <dbReference type="ARBA" id="ARBA00004196"/>
    </source>
</evidence>
<dbReference type="PANTHER" id="PTHR11319:SF35">
    <property type="entry name" value="OUTER MEMBRANE PROTEIN PMPC-RELATED"/>
    <property type="match status" value="1"/>
</dbReference>
<dbReference type="PANTHER" id="PTHR11319">
    <property type="entry name" value="G PROTEIN-COUPLED RECEPTOR-RELATED"/>
    <property type="match status" value="1"/>
</dbReference>